<evidence type="ECO:0000313" key="7">
    <source>
        <dbReference type="EMBL" id="KAK3575790.1"/>
    </source>
</evidence>
<evidence type="ECO:0008006" key="9">
    <source>
        <dbReference type="Google" id="ProtNLM"/>
    </source>
</evidence>
<accession>A0AAE0VGG4</accession>
<dbReference type="Gene3D" id="1.10.1450.10">
    <property type="entry name" value="Tetraspanin"/>
    <property type="match status" value="1"/>
</dbReference>
<dbReference type="InterPro" id="IPR018499">
    <property type="entry name" value="Tetraspanin/Peripherin"/>
</dbReference>
<evidence type="ECO:0000256" key="3">
    <source>
        <dbReference type="ARBA" id="ARBA00022989"/>
    </source>
</evidence>
<dbReference type="EMBL" id="JAEAOA010002297">
    <property type="protein sequence ID" value="KAK3575790.1"/>
    <property type="molecule type" value="Genomic_DNA"/>
</dbReference>
<evidence type="ECO:0000256" key="1">
    <source>
        <dbReference type="ARBA" id="ARBA00004141"/>
    </source>
</evidence>
<evidence type="ECO:0000256" key="6">
    <source>
        <dbReference type="SAM" id="Phobius"/>
    </source>
</evidence>
<gene>
    <name evidence="7" type="ORF">CHS0354_039247</name>
</gene>
<dbReference type="SUPFAM" id="SSF48652">
    <property type="entry name" value="Tetraspanin"/>
    <property type="match status" value="1"/>
</dbReference>
<feature type="transmembrane region" description="Helical" evidence="6">
    <location>
        <begin position="82"/>
        <end position="109"/>
    </location>
</feature>
<dbReference type="Proteomes" id="UP001195483">
    <property type="component" value="Unassembled WGS sequence"/>
</dbReference>
<protein>
    <recommendedName>
        <fullName evidence="9">Tetraspanin</fullName>
    </recommendedName>
</protein>
<reference evidence="7" key="3">
    <citation type="submission" date="2023-05" db="EMBL/GenBank/DDBJ databases">
        <authorList>
            <person name="Smith C.H."/>
        </authorList>
    </citation>
    <scope>NUCLEOTIDE SEQUENCE</scope>
    <source>
        <strain evidence="7">CHS0354</strain>
        <tissue evidence="7">Mantle</tissue>
    </source>
</reference>
<dbReference type="AlphaFoldDB" id="A0AAE0VGG4"/>
<name>A0AAE0VGG4_9BIVA</name>
<organism evidence="7 8">
    <name type="scientific">Potamilus streckersoni</name>
    <dbReference type="NCBI Taxonomy" id="2493646"/>
    <lineage>
        <taxon>Eukaryota</taxon>
        <taxon>Metazoa</taxon>
        <taxon>Spiralia</taxon>
        <taxon>Lophotrochozoa</taxon>
        <taxon>Mollusca</taxon>
        <taxon>Bivalvia</taxon>
        <taxon>Autobranchia</taxon>
        <taxon>Heteroconchia</taxon>
        <taxon>Palaeoheterodonta</taxon>
        <taxon>Unionida</taxon>
        <taxon>Unionoidea</taxon>
        <taxon>Unionidae</taxon>
        <taxon>Ambleminae</taxon>
        <taxon>Lampsilini</taxon>
        <taxon>Potamilus</taxon>
    </lineage>
</organism>
<evidence type="ECO:0000256" key="2">
    <source>
        <dbReference type="ARBA" id="ARBA00022692"/>
    </source>
</evidence>
<dbReference type="PRINTS" id="PR00259">
    <property type="entry name" value="TMFOUR"/>
</dbReference>
<dbReference type="Pfam" id="PF00335">
    <property type="entry name" value="Tetraspanin"/>
    <property type="match status" value="1"/>
</dbReference>
<feature type="region of interest" description="Disordered" evidence="5">
    <location>
        <begin position="379"/>
        <end position="403"/>
    </location>
</feature>
<sequence>MDRMLTKLVLGCTKEKCSRIGFMVMNIIFSAFGVALLTGSCIVGYDHSMADNYLSYSSFQKALETANVNVHTPSSLNIGETLDVVCIVFIVIGVLFLLLGILGLIGAIFRLKVLLITLEGWIRETLKDSIRNNYTGISGNDTDTLRWNFVMHSFQCCGVDRYTDFRTLPAAKWNTEIEYNGLVTGKQIPFACCQVKNDTTCVLKPNSTTAFIKRSCYQVMRNWVTNNTGVMVAVGVIILVTEIVLVVLAFLLCCTSRKKTYEKDREADPPEPCRLPQAHLVLRNQDLFNPSGVFMNPVYDGPTFHNHSVESYPPRQSRELFNHYNDPNDAYDNGFHEQDSYTGSLNESVDSLKEPPWMSFATRLSSDNPYAKPMKRELRTGYPEQTAAYRTSGYLGSPPSEYC</sequence>
<comment type="subcellular location">
    <subcellularLocation>
        <location evidence="1">Membrane</location>
        <topology evidence="1">Multi-pass membrane protein</topology>
    </subcellularLocation>
</comment>
<reference evidence="7" key="1">
    <citation type="journal article" date="2021" name="Genome Biol. Evol.">
        <title>A High-Quality Reference Genome for a Parasitic Bivalve with Doubly Uniparental Inheritance (Bivalvia: Unionida).</title>
        <authorList>
            <person name="Smith C.H."/>
        </authorList>
    </citation>
    <scope>NUCLEOTIDE SEQUENCE</scope>
    <source>
        <strain evidence="7">CHS0354</strain>
    </source>
</reference>
<keyword evidence="3 6" id="KW-1133">Transmembrane helix</keyword>
<dbReference type="CDD" id="cd03156">
    <property type="entry name" value="uroplakin_I_like_LEL"/>
    <property type="match status" value="1"/>
</dbReference>
<dbReference type="InterPro" id="IPR008952">
    <property type="entry name" value="Tetraspanin_EC2_sf"/>
</dbReference>
<comment type="caution">
    <text evidence="7">The sequence shown here is derived from an EMBL/GenBank/DDBJ whole genome shotgun (WGS) entry which is preliminary data.</text>
</comment>
<evidence type="ECO:0000313" key="8">
    <source>
        <dbReference type="Proteomes" id="UP001195483"/>
    </source>
</evidence>
<dbReference type="GO" id="GO:0016020">
    <property type="term" value="C:membrane"/>
    <property type="evidence" value="ECO:0007669"/>
    <property type="project" value="UniProtKB-SubCell"/>
</dbReference>
<proteinExistence type="predicted"/>
<keyword evidence="2 6" id="KW-0812">Transmembrane</keyword>
<feature type="transmembrane region" description="Helical" evidence="6">
    <location>
        <begin position="20"/>
        <end position="45"/>
    </location>
</feature>
<reference evidence="7" key="2">
    <citation type="journal article" date="2021" name="Genome Biol. Evol.">
        <title>Developing a high-quality reference genome for a parasitic bivalve with doubly uniparental inheritance (Bivalvia: Unionida).</title>
        <authorList>
            <person name="Smith C.H."/>
        </authorList>
    </citation>
    <scope>NUCLEOTIDE SEQUENCE</scope>
    <source>
        <strain evidence="7">CHS0354</strain>
        <tissue evidence="7">Mantle</tissue>
    </source>
</reference>
<evidence type="ECO:0000256" key="4">
    <source>
        <dbReference type="ARBA" id="ARBA00023136"/>
    </source>
</evidence>
<keyword evidence="4 6" id="KW-0472">Membrane</keyword>
<feature type="transmembrane region" description="Helical" evidence="6">
    <location>
        <begin position="230"/>
        <end position="252"/>
    </location>
</feature>
<keyword evidence="8" id="KW-1185">Reference proteome</keyword>
<evidence type="ECO:0000256" key="5">
    <source>
        <dbReference type="SAM" id="MobiDB-lite"/>
    </source>
</evidence>